<dbReference type="InterPro" id="IPR052157">
    <property type="entry name" value="BCAA_transport_permease"/>
</dbReference>
<dbReference type="AlphaFoldDB" id="A0A6J4UWD9"/>
<evidence type="ECO:0000256" key="6">
    <source>
        <dbReference type="ARBA" id="ARBA00022970"/>
    </source>
</evidence>
<accession>A0A6J4UWD9</accession>
<keyword evidence="8 10" id="KW-0472">Membrane</keyword>
<comment type="subcellular location">
    <subcellularLocation>
        <location evidence="1">Cell membrane</location>
        <topology evidence="1">Multi-pass membrane protein</topology>
    </subcellularLocation>
</comment>
<evidence type="ECO:0000256" key="4">
    <source>
        <dbReference type="ARBA" id="ARBA00022519"/>
    </source>
</evidence>
<dbReference type="GO" id="GO:0005886">
    <property type="term" value="C:plasma membrane"/>
    <property type="evidence" value="ECO:0007669"/>
    <property type="project" value="UniProtKB-SubCell"/>
</dbReference>
<name>A0A6J4UWD9_9BACT</name>
<dbReference type="InterPro" id="IPR001851">
    <property type="entry name" value="ABC_transp_permease"/>
</dbReference>
<feature type="transmembrane region" description="Helical" evidence="10">
    <location>
        <begin position="20"/>
        <end position="37"/>
    </location>
</feature>
<organism evidence="11">
    <name type="scientific">uncultured Thermomicrobiales bacterium</name>
    <dbReference type="NCBI Taxonomy" id="1645740"/>
    <lineage>
        <taxon>Bacteria</taxon>
        <taxon>Pseudomonadati</taxon>
        <taxon>Thermomicrobiota</taxon>
        <taxon>Thermomicrobia</taxon>
        <taxon>Thermomicrobiales</taxon>
        <taxon>environmental samples</taxon>
    </lineage>
</organism>
<dbReference type="PANTHER" id="PTHR11795:SF371">
    <property type="entry name" value="HIGH-AFFINITY BRANCHED-CHAIN AMINO ACID TRANSPORT SYSTEM PERMEASE PROTEIN LIVH"/>
    <property type="match status" value="1"/>
</dbReference>
<dbReference type="Pfam" id="PF02653">
    <property type="entry name" value="BPD_transp_2"/>
    <property type="match status" value="1"/>
</dbReference>
<evidence type="ECO:0000256" key="5">
    <source>
        <dbReference type="ARBA" id="ARBA00022692"/>
    </source>
</evidence>
<evidence type="ECO:0000256" key="9">
    <source>
        <dbReference type="ARBA" id="ARBA00037998"/>
    </source>
</evidence>
<keyword evidence="3" id="KW-1003">Cell membrane</keyword>
<evidence type="ECO:0000256" key="10">
    <source>
        <dbReference type="SAM" id="Phobius"/>
    </source>
</evidence>
<dbReference type="GO" id="GO:0015190">
    <property type="term" value="F:L-leucine transmembrane transporter activity"/>
    <property type="evidence" value="ECO:0007669"/>
    <property type="project" value="TreeGrafter"/>
</dbReference>
<feature type="transmembrane region" description="Helical" evidence="10">
    <location>
        <begin position="155"/>
        <end position="175"/>
    </location>
</feature>
<keyword evidence="6" id="KW-0029">Amino-acid transport</keyword>
<keyword evidence="7 10" id="KW-1133">Transmembrane helix</keyword>
<dbReference type="CDD" id="cd06582">
    <property type="entry name" value="TM_PBP1_LivH_like"/>
    <property type="match status" value="1"/>
</dbReference>
<reference evidence="11" key="1">
    <citation type="submission" date="2020-02" db="EMBL/GenBank/DDBJ databases">
        <authorList>
            <person name="Meier V. D."/>
        </authorList>
    </citation>
    <scope>NUCLEOTIDE SEQUENCE</scope>
    <source>
        <strain evidence="11">AVDCRST_MAG18</strain>
    </source>
</reference>
<protein>
    <submittedName>
        <fullName evidence="11">High-affinity branched-chain amino acid transport system permease protein LivH</fullName>
    </submittedName>
</protein>
<evidence type="ECO:0000256" key="3">
    <source>
        <dbReference type="ARBA" id="ARBA00022475"/>
    </source>
</evidence>
<proteinExistence type="inferred from homology"/>
<feature type="transmembrane region" description="Helical" evidence="10">
    <location>
        <begin position="283"/>
        <end position="303"/>
    </location>
</feature>
<evidence type="ECO:0000256" key="8">
    <source>
        <dbReference type="ARBA" id="ARBA00023136"/>
    </source>
</evidence>
<dbReference type="GO" id="GO:1903806">
    <property type="term" value="P:L-isoleucine import across plasma membrane"/>
    <property type="evidence" value="ECO:0007669"/>
    <property type="project" value="TreeGrafter"/>
</dbReference>
<dbReference type="EMBL" id="CADCWN010000071">
    <property type="protein sequence ID" value="CAA9560239.1"/>
    <property type="molecule type" value="Genomic_DNA"/>
</dbReference>
<feature type="transmembrane region" description="Helical" evidence="10">
    <location>
        <begin position="44"/>
        <end position="66"/>
    </location>
</feature>
<sequence length="309" mass="32525">MPDINWSQQLLNGLFAGSAYALFAVGYTLIFGVLDILNLAHQAIYMLGAFCALVLVTGNVAGLGPLPGGMQLPFWLATLLAMLVAGLLGILLDRLAFAPLRKRPDTHFSGMISSIAVALIFEALATWLFLPQRSQFPAGTIRPGAVTLGQGALSYSRVLVIVAALVLVVLLTVLLRFTKLGKAIRAVAENPKAARLLGINVEAIYSFSFFLSSALGGAAGIFYGLAVSRLDPTMGRSVELKGLAVIILGGMGSVPGAVLGGYLLGLTEVLSVALTNTSNYRDAIAFVLLFLILVLRPSGLLGARRVREA</sequence>
<evidence type="ECO:0000256" key="7">
    <source>
        <dbReference type="ARBA" id="ARBA00022989"/>
    </source>
</evidence>
<evidence type="ECO:0000256" key="2">
    <source>
        <dbReference type="ARBA" id="ARBA00022448"/>
    </source>
</evidence>
<keyword evidence="4" id="KW-0997">Cell inner membrane</keyword>
<keyword evidence="5 10" id="KW-0812">Transmembrane</keyword>
<gene>
    <name evidence="11" type="ORF">AVDCRST_MAG18-1017</name>
</gene>
<dbReference type="GO" id="GO:0015188">
    <property type="term" value="F:L-isoleucine transmembrane transporter activity"/>
    <property type="evidence" value="ECO:0007669"/>
    <property type="project" value="TreeGrafter"/>
</dbReference>
<evidence type="ECO:0000256" key="1">
    <source>
        <dbReference type="ARBA" id="ARBA00004651"/>
    </source>
</evidence>
<feature type="transmembrane region" description="Helical" evidence="10">
    <location>
        <begin position="72"/>
        <end position="96"/>
    </location>
</feature>
<dbReference type="PANTHER" id="PTHR11795">
    <property type="entry name" value="BRANCHED-CHAIN AMINO ACID TRANSPORT SYSTEM PERMEASE PROTEIN LIVH"/>
    <property type="match status" value="1"/>
</dbReference>
<comment type="similarity">
    <text evidence="9">Belongs to the binding-protein-dependent transport system permease family. LivHM subfamily.</text>
</comment>
<dbReference type="GO" id="GO:0015808">
    <property type="term" value="P:L-alanine transport"/>
    <property type="evidence" value="ECO:0007669"/>
    <property type="project" value="TreeGrafter"/>
</dbReference>
<evidence type="ECO:0000313" key="11">
    <source>
        <dbReference type="EMBL" id="CAA9560239.1"/>
    </source>
</evidence>
<keyword evidence="2" id="KW-0813">Transport</keyword>
<dbReference type="GO" id="GO:0005304">
    <property type="term" value="F:L-valine transmembrane transporter activity"/>
    <property type="evidence" value="ECO:0007669"/>
    <property type="project" value="TreeGrafter"/>
</dbReference>
<feature type="transmembrane region" description="Helical" evidence="10">
    <location>
        <begin position="108"/>
        <end position="130"/>
    </location>
</feature>
<dbReference type="GO" id="GO:0042941">
    <property type="term" value="P:D-alanine transmembrane transport"/>
    <property type="evidence" value="ECO:0007669"/>
    <property type="project" value="TreeGrafter"/>
</dbReference>
<dbReference type="GO" id="GO:0015192">
    <property type="term" value="F:L-phenylalanine transmembrane transporter activity"/>
    <property type="evidence" value="ECO:0007669"/>
    <property type="project" value="TreeGrafter"/>
</dbReference>
<feature type="transmembrane region" description="Helical" evidence="10">
    <location>
        <begin position="243"/>
        <end position="263"/>
    </location>
</feature>